<feature type="transmembrane region" description="Helical" evidence="5">
    <location>
        <begin position="406"/>
        <end position="427"/>
    </location>
</feature>
<dbReference type="InterPro" id="IPR011701">
    <property type="entry name" value="MFS"/>
</dbReference>
<dbReference type="PANTHER" id="PTHR23502">
    <property type="entry name" value="MAJOR FACILITATOR SUPERFAMILY"/>
    <property type="match status" value="1"/>
</dbReference>
<feature type="domain" description="Major facilitator superfamily (MFS) profile" evidence="6">
    <location>
        <begin position="71"/>
        <end position="532"/>
    </location>
</feature>
<feature type="transmembrane region" description="Helical" evidence="5">
    <location>
        <begin position="220"/>
        <end position="239"/>
    </location>
</feature>
<accession>A0A9P6BBQ1</accession>
<feature type="transmembrane region" description="Helical" evidence="5">
    <location>
        <begin position="439"/>
        <end position="461"/>
    </location>
</feature>
<name>A0A9P6BBQ1_9AGAM</name>
<evidence type="ECO:0000256" key="1">
    <source>
        <dbReference type="ARBA" id="ARBA00004141"/>
    </source>
</evidence>
<dbReference type="EMBL" id="MU128910">
    <property type="protein sequence ID" value="KAF9520872.1"/>
    <property type="molecule type" value="Genomic_DNA"/>
</dbReference>
<dbReference type="PROSITE" id="PS50850">
    <property type="entry name" value="MFS"/>
    <property type="match status" value="1"/>
</dbReference>
<keyword evidence="4 5" id="KW-0472">Membrane</keyword>
<evidence type="ECO:0000256" key="4">
    <source>
        <dbReference type="ARBA" id="ARBA00023136"/>
    </source>
</evidence>
<proteinExistence type="predicted"/>
<dbReference type="OrthoDB" id="9986881at2759"/>
<evidence type="ECO:0000256" key="3">
    <source>
        <dbReference type="ARBA" id="ARBA00022989"/>
    </source>
</evidence>
<dbReference type="GO" id="GO:0005886">
    <property type="term" value="C:plasma membrane"/>
    <property type="evidence" value="ECO:0007669"/>
    <property type="project" value="TreeGrafter"/>
</dbReference>
<evidence type="ECO:0000313" key="7">
    <source>
        <dbReference type="EMBL" id="KAF9520872.1"/>
    </source>
</evidence>
<protein>
    <recommendedName>
        <fullName evidence="6">Major facilitator superfamily (MFS) profile domain-containing protein</fullName>
    </recommendedName>
</protein>
<reference evidence="7" key="1">
    <citation type="journal article" date="2020" name="Nat. Commun.">
        <title>Large-scale genome sequencing of mycorrhizal fungi provides insights into the early evolution of symbiotic traits.</title>
        <authorList>
            <person name="Miyauchi S."/>
            <person name="Kiss E."/>
            <person name="Kuo A."/>
            <person name="Drula E."/>
            <person name="Kohler A."/>
            <person name="Sanchez-Garcia M."/>
            <person name="Morin E."/>
            <person name="Andreopoulos B."/>
            <person name="Barry K.W."/>
            <person name="Bonito G."/>
            <person name="Buee M."/>
            <person name="Carver A."/>
            <person name="Chen C."/>
            <person name="Cichocki N."/>
            <person name="Clum A."/>
            <person name="Culley D."/>
            <person name="Crous P.W."/>
            <person name="Fauchery L."/>
            <person name="Girlanda M."/>
            <person name="Hayes R.D."/>
            <person name="Keri Z."/>
            <person name="LaButti K."/>
            <person name="Lipzen A."/>
            <person name="Lombard V."/>
            <person name="Magnuson J."/>
            <person name="Maillard F."/>
            <person name="Murat C."/>
            <person name="Nolan M."/>
            <person name="Ohm R.A."/>
            <person name="Pangilinan J."/>
            <person name="Pereira M.F."/>
            <person name="Perotto S."/>
            <person name="Peter M."/>
            <person name="Pfister S."/>
            <person name="Riley R."/>
            <person name="Sitrit Y."/>
            <person name="Stielow J.B."/>
            <person name="Szollosi G."/>
            <person name="Zifcakova L."/>
            <person name="Stursova M."/>
            <person name="Spatafora J.W."/>
            <person name="Tedersoo L."/>
            <person name="Vaario L.M."/>
            <person name="Yamada A."/>
            <person name="Yan M."/>
            <person name="Wang P."/>
            <person name="Xu J."/>
            <person name="Bruns T."/>
            <person name="Baldrian P."/>
            <person name="Vilgalys R."/>
            <person name="Dunand C."/>
            <person name="Henrissat B."/>
            <person name="Grigoriev I.V."/>
            <person name="Hibbett D."/>
            <person name="Nagy L.G."/>
            <person name="Martin F.M."/>
        </authorList>
    </citation>
    <scope>NUCLEOTIDE SEQUENCE</scope>
    <source>
        <strain evidence="7">UP504</strain>
    </source>
</reference>
<gene>
    <name evidence="7" type="ORF">BS47DRAFT_1357256</name>
</gene>
<dbReference type="AlphaFoldDB" id="A0A9P6BBQ1"/>
<dbReference type="CDD" id="cd17323">
    <property type="entry name" value="MFS_Tpo1_MDR_like"/>
    <property type="match status" value="1"/>
</dbReference>
<dbReference type="InterPro" id="IPR020846">
    <property type="entry name" value="MFS_dom"/>
</dbReference>
<keyword evidence="2 5" id="KW-0812">Transmembrane</keyword>
<keyword evidence="3 5" id="KW-1133">Transmembrane helix</keyword>
<dbReference type="SUPFAM" id="SSF103473">
    <property type="entry name" value="MFS general substrate transporter"/>
    <property type="match status" value="1"/>
</dbReference>
<dbReference type="Gene3D" id="1.20.1250.20">
    <property type="entry name" value="MFS general substrate transporter like domains"/>
    <property type="match status" value="1"/>
</dbReference>
<evidence type="ECO:0000259" key="6">
    <source>
        <dbReference type="PROSITE" id="PS50850"/>
    </source>
</evidence>
<evidence type="ECO:0000256" key="5">
    <source>
        <dbReference type="SAM" id="Phobius"/>
    </source>
</evidence>
<dbReference type="GO" id="GO:0022857">
    <property type="term" value="F:transmembrane transporter activity"/>
    <property type="evidence" value="ECO:0007669"/>
    <property type="project" value="InterPro"/>
</dbReference>
<feature type="transmembrane region" description="Helical" evidence="5">
    <location>
        <begin position="467"/>
        <end position="489"/>
    </location>
</feature>
<feature type="transmembrane region" description="Helical" evidence="5">
    <location>
        <begin position="251"/>
        <end position="271"/>
    </location>
</feature>
<dbReference type="Proteomes" id="UP000886523">
    <property type="component" value="Unassembled WGS sequence"/>
</dbReference>
<feature type="transmembrane region" description="Helical" evidence="5">
    <location>
        <begin position="162"/>
        <end position="180"/>
    </location>
</feature>
<feature type="transmembrane region" description="Helical" evidence="5">
    <location>
        <begin position="187"/>
        <end position="208"/>
    </location>
</feature>
<dbReference type="InterPro" id="IPR036259">
    <property type="entry name" value="MFS_trans_sf"/>
</dbReference>
<comment type="caution">
    <text evidence="7">The sequence shown here is derived from an EMBL/GenBank/DDBJ whole genome shotgun (WGS) entry which is preliminary data.</text>
</comment>
<dbReference type="FunFam" id="1.20.1250.20:FF:000011">
    <property type="entry name" value="MFS multidrug transporter, putative"/>
    <property type="match status" value="1"/>
</dbReference>
<feature type="transmembrane region" description="Helical" evidence="5">
    <location>
        <begin position="109"/>
        <end position="127"/>
    </location>
</feature>
<dbReference type="Pfam" id="PF07690">
    <property type="entry name" value="MFS_1"/>
    <property type="match status" value="1"/>
</dbReference>
<organism evidence="7 8">
    <name type="scientific">Hydnum rufescens UP504</name>
    <dbReference type="NCBI Taxonomy" id="1448309"/>
    <lineage>
        <taxon>Eukaryota</taxon>
        <taxon>Fungi</taxon>
        <taxon>Dikarya</taxon>
        <taxon>Basidiomycota</taxon>
        <taxon>Agaricomycotina</taxon>
        <taxon>Agaricomycetes</taxon>
        <taxon>Cantharellales</taxon>
        <taxon>Hydnaceae</taxon>
        <taxon>Hydnum</taxon>
    </lineage>
</organism>
<evidence type="ECO:0000256" key="2">
    <source>
        <dbReference type="ARBA" id="ARBA00022692"/>
    </source>
</evidence>
<feature type="transmembrane region" description="Helical" evidence="5">
    <location>
        <begin position="366"/>
        <end position="386"/>
    </location>
</feature>
<evidence type="ECO:0000313" key="8">
    <source>
        <dbReference type="Proteomes" id="UP000886523"/>
    </source>
</evidence>
<keyword evidence="8" id="KW-1185">Reference proteome</keyword>
<feature type="transmembrane region" description="Helical" evidence="5">
    <location>
        <begin position="327"/>
        <end position="346"/>
    </location>
</feature>
<dbReference type="PANTHER" id="PTHR23502:SF173">
    <property type="entry name" value="MFS-MULTIDRUG-RESISTANCE TRANSPORTER-RELATED"/>
    <property type="match status" value="1"/>
</dbReference>
<sequence>MSSPYIKALVSPTSPLMDSLSAIPSRLSDVEDPPIDQIPYAVNRRPSLEGTISDVKDLKEEPGTRRQSISTIAVHHINEKTDEEESFLVDWDGPEDMENPKNWSNSQRWYITGLTGALVFNATFASSSPSGIIPQMKNTLAFQRRGPLLWGPLSETYGRRPIFIISFFMSTLFQMACALSKNTASMLIFRFLGGCFAASPLANSGAVMADVWDARIRGKALTVFALGPFAGPALGPAVGGFIGDSGASWRWLFWTITIFSAVVLILVILTLPETYAPTILKRKAKQRRLETGNDKWHAPLESVSVPLTERLSEIIGKPFKLFFQEPMLFAITMYLAFAYGCLYLLFEAYPIVFQEGHHFKAGIAGLMFLPLLVGSAIGCLMTLVYYDPQYNALCDQYAPNPVPPEARLPSCIVGGVFLVISFFWFGWTSYPSISYWSPMIAGGAFGLGMQLIFLSLINYIVDVYLSVAASALAVTVIVRSVFGAGFPLFARQMYNKLNPRWASTLLGFITLLLVPIPILFVRYGPYLRSKSKNMPAASRDTVVLPSRKTLPKELEV</sequence>
<feature type="transmembrane region" description="Helical" evidence="5">
    <location>
        <begin position="501"/>
        <end position="523"/>
    </location>
</feature>
<comment type="subcellular location">
    <subcellularLocation>
        <location evidence="1">Membrane</location>
        <topology evidence="1">Multi-pass membrane protein</topology>
    </subcellularLocation>
</comment>